<keyword evidence="3" id="KW-1185">Reference proteome</keyword>
<dbReference type="SUPFAM" id="SSF51182">
    <property type="entry name" value="RmlC-like cupins"/>
    <property type="match status" value="1"/>
</dbReference>
<reference evidence="2 3" key="1">
    <citation type="journal article" date="2014" name="Int. J. Syst. Evol. Microbiol.">
        <title>Complete genome sequence of Corynebacterium casei LMG S-19264T (=DSM 44701T), isolated from a smear-ripened cheese.</title>
        <authorList>
            <consortium name="US DOE Joint Genome Institute (JGI-PGF)"/>
            <person name="Walter F."/>
            <person name="Albersmeier A."/>
            <person name="Kalinowski J."/>
            <person name="Ruckert C."/>
        </authorList>
    </citation>
    <scope>NUCLEOTIDE SEQUENCE [LARGE SCALE GENOMIC DNA]</scope>
    <source>
        <strain evidence="2 3">CGMCC 1.9161</strain>
    </source>
</reference>
<protein>
    <recommendedName>
        <fullName evidence="1">Cupin type-2 domain-containing protein</fullName>
    </recommendedName>
</protein>
<dbReference type="RefSeq" id="WP_188909057.1">
    <property type="nucleotide sequence ID" value="NZ_BMMF01000001.1"/>
</dbReference>
<dbReference type="InterPro" id="IPR013096">
    <property type="entry name" value="Cupin_2"/>
</dbReference>
<dbReference type="Gene3D" id="2.60.120.10">
    <property type="entry name" value="Jelly Rolls"/>
    <property type="match status" value="1"/>
</dbReference>
<comment type="caution">
    <text evidence="2">The sequence shown here is derived from an EMBL/GenBank/DDBJ whole genome shotgun (WGS) entry which is preliminary data.</text>
</comment>
<sequence length="88" mass="9797">MSPDEFDRLRRAEGWGEPRRVRFEASSRSPPHVHDQASFVYVLDGAFVLNTSDGATRYRPGETCMLDAHVEHAEEAGPDGATILVARK</sequence>
<evidence type="ECO:0000259" key="1">
    <source>
        <dbReference type="Pfam" id="PF07883"/>
    </source>
</evidence>
<evidence type="ECO:0000313" key="3">
    <source>
        <dbReference type="Proteomes" id="UP000600449"/>
    </source>
</evidence>
<dbReference type="AlphaFoldDB" id="A0A917Q480"/>
<gene>
    <name evidence="2" type="ORF">GCM10011322_04550</name>
</gene>
<dbReference type="Proteomes" id="UP000600449">
    <property type="component" value="Unassembled WGS sequence"/>
</dbReference>
<dbReference type="InterPro" id="IPR014710">
    <property type="entry name" value="RmlC-like_jellyroll"/>
</dbReference>
<dbReference type="Pfam" id="PF07883">
    <property type="entry name" value="Cupin_2"/>
    <property type="match status" value="1"/>
</dbReference>
<name>A0A917Q480_9HYPH</name>
<feature type="domain" description="Cupin type-2" evidence="1">
    <location>
        <begin position="20"/>
        <end position="74"/>
    </location>
</feature>
<dbReference type="InterPro" id="IPR011051">
    <property type="entry name" value="RmlC_Cupin_sf"/>
</dbReference>
<evidence type="ECO:0000313" key="2">
    <source>
        <dbReference type="EMBL" id="GGK21004.1"/>
    </source>
</evidence>
<organism evidence="2 3">
    <name type="scientific">Salinarimonas ramus</name>
    <dbReference type="NCBI Taxonomy" id="690164"/>
    <lineage>
        <taxon>Bacteria</taxon>
        <taxon>Pseudomonadati</taxon>
        <taxon>Pseudomonadota</taxon>
        <taxon>Alphaproteobacteria</taxon>
        <taxon>Hyphomicrobiales</taxon>
        <taxon>Salinarimonadaceae</taxon>
        <taxon>Salinarimonas</taxon>
    </lineage>
</organism>
<proteinExistence type="predicted"/>
<accession>A0A917Q480</accession>
<dbReference type="EMBL" id="BMMF01000001">
    <property type="protein sequence ID" value="GGK21004.1"/>
    <property type="molecule type" value="Genomic_DNA"/>
</dbReference>